<protein>
    <recommendedName>
        <fullName evidence="1">Mycothiol-dependent maleylpyruvate isomerase metal-binding domain-containing protein</fullName>
    </recommendedName>
</protein>
<evidence type="ECO:0000313" key="3">
    <source>
        <dbReference type="Proteomes" id="UP001501771"/>
    </source>
</evidence>
<dbReference type="Gene3D" id="1.20.120.450">
    <property type="entry name" value="dinb family like domain"/>
    <property type="match status" value="1"/>
</dbReference>
<dbReference type="InterPro" id="IPR034660">
    <property type="entry name" value="DinB/YfiT-like"/>
</dbReference>
<reference evidence="2 3" key="1">
    <citation type="journal article" date="2019" name="Int. J. Syst. Evol. Microbiol.">
        <title>The Global Catalogue of Microorganisms (GCM) 10K type strain sequencing project: providing services to taxonomists for standard genome sequencing and annotation.</title>
        <authorList>
            <consortium name="The Broad Institute Genomics Platform"/>
            <consortium name="The Broad Institute Genome Sequencing Center for Infectious Disease"/>
            <person name="Wu L."/>
            <person name="Ma J."/>
        </authorList>
    </citation>
    <scope>NUCLEOTIDE SEQUENCE [LARGE SCALE GENOMIC DNA]</scope>
    <source>
        <strain evidence="2 3">JCM 16022</strain>
    </source>
</reference>
<comment type="caution">
    <text evidence="2">The sequence shown here is derived from an EMBL/GenBank/DDBJ whole genome shotgun (WGS) entry which is preliminary data.</text>
</comment>
<name>A0ABN2ZYU0_9ACTN</name>
<evidence type="ECO:0000313" key="2">
    <source>
        <dbReference type="EMBL" id="GAA2150117.1"/>
    </source>
</evidence>
<accession>A0ABN2ZYU0</accession>
<proteinExistence type="predicted"/>
<gene>
    <name evidence="2" type="ORF">GCM10009844_30690</name>
</gene>
<sequence>MTDWGQLYRDNVTALTKLATDLAEEQLSTHVPATPAWTVADVYAHLAGGPADALSGRMDGAPGPEWTARHVGERARLPLTVLVEEIRAQQDAVADSVADSPSPALVWDVTVHHADLHEALALGRLPEQLWRPVLDSAGPRLVGRAGVTVRCDGSVWGDPDVEAAAEVAPYELYRAIFSRRSRRQMQAWGQPGLDVGQLDALCVFGPREDDQPQPA</sequence>
<dbReference type="Pfam" id="PF11716">
    <property type="entry name" value="MDMPI_N"/>
    <property type="match status" value="1"/>
</dbReference>
<keyword evidence="3" id="KW-1185">Reference proteome</keyword>
<dbReference type="Proteomes" id="UP001501771">
    <property type="component" value="Unassembled WGS sequence"/>
</dbReference>
<dbReference type="RefSeq" id="WP_344153994.1">
    <property type="nucleotide sequence ID" value="NZ_BAAAQR010000009.1"/>
</dbReference>
<dbReference type="InterPro" id="IPR024344">
    <property type="entry name" value="MDMPI_metal-binding"/>
</dbReference>
<organism evidence="2 3">
    <name type="scientific">Nocardioides koreensis</name>
    <dbReference type="NCBI Taxonomy" id="433651"/>
    <lineage>
        <taxon>Bacteria</taxon>
        <taxon>Bacillati</taxon>
        <taxon>Actinomycetota</taxon>
        <taxon>Actinomycetes</taxon>
        <taxon>Propionibacteriales</taxon>
        <taxon>Nocardioidaceae</taxon>
        <taxon>Nocardioides</taxon>
    </lineage>
</organism>
<feature type="domain" description="Mycothiol-dependent maleylpyruvate isomerase metal-binding" evidence="1">
    <location>
        <begin position="10"/>
        <end position="117"/>
    </location>
</feature>
<evidence type="ECO:0000259" key="1">
    <source>
        <dbReference type="Pfam" id="PF11716"/>
    </source>
</evidence>
<dbReference type="EMBL" id="BAAAQR010000009">
    <property type="protein sequence ID" value="GAA2150117.1"/>
    <property type="molecule type" value="Genomic_DNA"/>
</dbReference>
<dbReference type="SUPFAM" id="SSF109854">
    <property type="entry name" value="DinB/YfiT-like putative metalloenzymes"/>
    <property type="match status" value="1"/>
</dbReference>